<dbReference type="PANTHER" id="PTHR38846:SF1">
    <property type="entry name" value="C3H1-TYPE DOMAIN-CONTAINING PROTEIN"/>
    <property type="match status" value="1"/>
</dbReference>
<accession>A0A0B7F1Y6</accession>
<name>A0A0B7F1Y6_THACB</name>
<dbReference type="AlphaFoldDB" id="A0A0B7F1Y6"/>
<protein>
    <submittedName>
        <fullName evidence="2">Uncharacterized protein</fullName>
    </submittedName>
</protein>
<sequence>MSSESDSEPVAKRPRRVTPEPGPEPASESEPDLGLDGQTDLDTRSDSDLDPYFNSDEELDQTQAPANTHVERFFAKRRSYKFNDSQPIMAEFYRLCAFGSVDPGRARREFRDALTRDFNEMYGVDEDDLGAWQRLCQAVGVKAPSDIEECRKIIQSKFINIIDLVDTRITGIPVLQFKSEAQLSSYTKTMGKYFPSDNEHAGSLLKFLLRFIIFPTGEKAEDRTEAVVCCIKRAHVIVDRELYVSIISQMRVRKVAKVEVTTITIPCPNCGCGCDVDLEDSDEEEILSLSSDSDVEVQPSPKKPRLKFEISDSEPDSKPSMPFPSSSFTAPPSSCPLSSDSDSDDIPPWPTTYPKPEPVSQRPKLELLSQTIGSTKPEPLTQTNIHQFFSQYSSSFSYDSSQPVMSEFYRMIDSKSFPRASQARAKKEIGDALTKDFNLIYGTDVGNLEAWQGLCRVLEFDHVPDDLDECKKMVDATFVNIVDLVDTKISGKPVQHFNSELDLSEYTRKHKKFFPRDNVHSGGLLKFLLRHIHQPTAATRYNPAPRYEAMRRRPLV</sequence>
<evidence type="ECO:0000256" key="1">
    <source>
        <dbReference type="SAM" id="MobiDB-lite"/>
    </source>
</evidence>
<evidence type="ECO:0000313" key="3">
    <source>
        <dbReference type="Proteomes" id="UP000059188"/>
    </source>
</evidence>
<organism evidence="2 3">
    <name type="scientific">Thanatephorus cucumeris (strain AG1-IB / isolate 7/3/14)</name>
    <name type="common">Lettuce bottom rot fungus</name>
    <name type="synonym">Rhizoctonia solani</name>
    <dbReference type="NCBI Taxonomy" id="1108050"/>
    <lineage>
        <taxon>Eukaryota</taxon>
        <taxon>Fungi</taxon>
        <taxon>Dikarya</taxon>
        <taxon>Basidiomycota</taxon>
        <taxon>Agaricomycotina</taxon>
        <taxon>Agaricomycetes</taxon>
        <taxon>Cantharellales</taxon>
        <taxon>Ceratobasidiaceae</taxon>
        <taxon>Rhizoctonia</taxon>
        <taxon>Rhizoctonia solani AG-1</taxon>
    </lineage>
</organism>
<dbReference type="STRING" id="1108050.A0A0B7F1Y6"/>
<feature type="compositionally biased region" description="Low complexity" evidence="1">
    <location>
        <begin position="318"/>
        <end position="340"/>
    </location>
</feature>
<proteinExistence type="predicted"/>
<dbReference type="PANTHER" id="PTHR38846">
    <property type="entry name" value="C3H1-TYPE DOMAIN-CONTAINING PROTEIN"/>
    <property type="match status" value="1"/>
</dbReference>
<feature type="compositionally biased region" description="Pro residues" evidence="1">
    <location>
        <begin position="347"/>
        <end position="357"/>
    </location>
</feature>
<feature type="region of interest" description="Disordered" evidence="1">
    <location>
        <begin position="1"/>
        <end position="65"/>
    </location>
</feature>
<feature type="region of interest" description="Disordered" evidence="1">
    <location>
        <begin position="288"/>
        <end position="362"/>
    </location>
</feature>
<reference evidence="2 3" key="1">
    <citation type="submission" date="2014-11" db="EMBL/GenBank/DDBJ databases">
        <authorList>
            <person name="Wibberg Daniel"/>
        </authorList>
    </citation>
    <scope>NUCLEOTIDE SEQUENCE [LARGE SCALE GENOMIC DNA]</scope>
    <source>
        <strain evidence="2">Rhizoctonia solani AG1-IB 7/3/14</strain>
    </source>
</reference>
<keyword evidence="3" id="KW-1185">Reference proteome</keyword>
<dbReference type="OrthoDB" id="6105938at2759"/>
<gene>
    <name evidence="2" type="ORF">RSOLAG1IB_00045</name>
</gene>
<evidence type="ECO:0000313" key="2">
    <source>
        <dbReference type="EMBL" id="CEL51510.1"/>
    </source>
</evidence>
<dbReference type="Proteomes" id="UP000059188">
    <property type="component" value="Unassembled WGS sequence"/>
</dbReference>
<dbReference type="EMBL" id="LN679100">
    <property type="protein sequence ID" value="CEL51510.1"/>
    <property type="molecule type" value="Genomic_DNA"/>
</dbReference>